<gene>
    <name evidence="1" type="ORF">LX64_03124</name>
</gene>
<reference evidence="1 2" key="1">
    <citation type="submission" date="2018-06" db="EMBL/GenBank/DDBJ databases">
        <title>Genomic Encyclopedia of Archaeal and Bacterial Type Strains, Phase II (KMG-II): from individual species to whole genera.</title>
        <authorList>
            <person name="Goeker M."/>
        </authorList>
    </citation>
    <scope>NUCLEOTIDE SEQUENCE [LARGE SCALE GENOMIC DNA]</scope>
    <source>
        <strain evidence="1 2">DSM 23857</strain>
    </source>
</reference>
<proteinExistence type="predicted"/>
<accession>A0A327QKL1</accession>
<comment type="caution">
    <text evidence="1">The sequence shown here is derived from an EMBL/GenBank/DDBJ whole genome shotgun (WGS) entry which is preliminary data.</text>
</comment>
<dbReference type="EMBL" id="QLLL01000005">
    <property type="protein sequence ID" value="RAJ04244.1"/>
    <property type="molecule type" value="Genomic_DNA"/>
</dbReference>
<sequence length="144" mass="16258">MLVLVIIVAMAIVVGVILYFKTRSAYIAIEQYRSEFREACTAHIAIPSSNIEVSSKKEHINNAGSSGDNIGNPTADQTQLLEGVWLQYTHTFEEGETHTFISQRLNGSKESWQAKLLGQPHIDLFYNPDDLSQFYFDIDELISF</sequence>
<dbReference type="Proteomes" id="UP000249547">
    <property type="component" value="Unassembled WGS sequence"/>
</dbReference>
<dbReference type="AlphaFoldDB" id="A0A327QKL1"/>
<evidence type="ECO:0000313" key="1">
    <source>
        <dbReference type="EMBL" id="RAJ04244.1"/>
    </source>
</evidence>
<dbReference type="RefSeq" id="WP_111598540.1">
    <property type="nucleotide sequence ID" value="NZ_QLLL01000005.1"/>
</dbReference>
<evidence type="ECO:0000313" key="2">
    <source>
        <dbReference type="Proteomes" id="UP000249547"/>
    </source>
</evidence>
<name>A0A327QKL1_9BACT</name>
<keyword evidence="2" id="KW-1185">Reference proteome</keyword>
<organism evidence="1 2">
    <name type="scientific">Chitinophaga skermanii</name>
    <dbReference type="NCBI Taxonomy" id="331697"/>
    <lineage>
        <taxon>Bacteria</taxon>
        <taxon>Pseudomonadati</taxon>
        <taxon>Bacteroidota</taxon>
        <taxon>Chitinophagia</taxon>
        <taxon>Chitinophagales</taxon>
        <taxon>Chitinophagaceae</taxon>
        <taxon>Chitinophaga</taxon>
    </lineage>
</organism>
<protein>
    <submittedName>
        <fullName evidence="1">Uncharacterized protein</fullName>
    </submittedName>
</protein>